<dbReference type="EMBL" id="OZ075145">
    <property type="protein sequence ID" value="CAL5047466.1"/>
    <property type="molecule type" value="Genomic_DNA"/>
</dbReference>
<keyword evidence="4" id="KW-1185">Reference proteome</keyword>
<gene>
    <name evidence="3" type="ORF">URODEC1_LOCUS89945</name>
</gene>
<name>A0ABC9DZF7_9POAL</name>
<reference evidence="4" key="1">
    <citation type="submission" date="2024-06" db="EMBL/GenBank/DDBJ databases">
        <authorList>
            <person name="Ryan C."/>
        </authorList>
    </citation>
    <scope>NUCLEOTIDE SEQUENCE [LARGE SCALE GENOMIC DNA]</scope>
</reference>
<evidence type="ECO:0000256" key="1">
    <source>
        <dbReference type="SAM" id="MobiDB-lite"/>
    </source>
</evidence>
<proteinExistence type="predicted"/>
<dbReference type="InterPro" id="IPR003386">
    <property type="entry name" value="LACT/PDAT_acylTrfase"/>
</dbReference>
<feature type="signal peptide" evidence="2">
    <location>
        <begin position="1"/>
        <end position="23"/>
    </location>
</feature>
<dbReference type="PANTHER" id="PTHR11440">
    <property type="entry name" value="LECITHIN-CHOLESTEROL ACYLTRANSFERASE-RELATED"/>
    <property type="match status" value="1"/>
</dbReference>
<feature type="region of interest" description="Disordered" evidence="1">
    <location>
        <begin position="115"/>
        <end position="135"/>
    </location>
</feature>
<dbReference type="SUPFAM" id="SSF53474">
    <property type="entry name" value="alpha/beta-Hydrolases"/>
    <property type="match status" value="1"/>
</dbReference>
<dbReference type="Pfam" id="PF02450">
    <property type="entry name" value="LCAT"/>
    <property type="match status" value="1"/>
</dbReference>
<dbReference type="InterPro" id="IPR029058">
    <property type="entry name" value="AB_hydrolase_fold"/>
</dbReference>
<sequence length="470" mass="51534">MYAQPQQLIIMPLVLLLTTLFFAGTPSATHGDAAPGLHPVILLPGYSCSQFDARLTDDYEPPTLGCGVRKQGRGWFQLWENYTALQQTPRSCRATRTSSGWSSIDRAAGVYRNVPGRRHPRQCPSAPPAASDSTIPHESKLKARVHINRSCRISRYKRLKHLAVPCPLRNACMEKLVEALEGIGYREGANLFGAPYDFRYTPAPPGVTARSFSDFRSSLTRLIERASERNGDKPVILVTHSFAGFYATEFLNQSPLPWRRRYIKHFVQLSFGVGGTVLIMQVLASNMGSQPPPPTLLGSVLAFGNRSFASMFSLLPSPKAYGETPLVITQARNYSVENLEEFLAVVGFSDEDPSPVALYRTRALPSALNFKAPVVPMTAINGVVVPTVGKVVYWDGNFTEKPQVVIGDGDGGINLETVRALERLAGNDPDQRYFKSVLIPNTTHSGMISDDSALRTVVHEILEAGKATST</sequence>
<reference evidence="3 4" key="2">
    <citation type="submission" date="2024-10" db="EMBL/GenBank/DDBJ databases">
        <authorList>
            <person name="Ryan C."/>
        </authorList>
    </citation>
    <scope>NUCLEOTIDE SEQUENCE [LARGE SCALE GENOMIC DNA]</scope>
</reference>
<protein>
    <submittedName>
        <fullName evidence="3">Uncharacterized protein</fullName>
    </submittedName>
</protein>
<keyword evidence="2" id="KW-0732">Signal</keyword>
<feature type="chain" id="PRO_5044750622" evidence="2">
    <location>
        <begin position="24"/>
        <end position="470"/>
    </location>
</feature>
<evidence type="ECO:0000256" key="2">
    <source>
        <dbReference type="SAM" id="SignalP"/>
    </source>
</evidence>
<evidence type="ECO:0000313" key="3">
    <source>
        <dbReference type="EMBL" id="CAL5047466.1"/>
    </source>
</evidence>
<accession>A0ABC9DZF7</accession>
<dbReference type="Proteomes" id="UP001497457">
    <property type="component" value="Chromosome 35b"/>
</dbReference>
<organism evidence="3 4">
    <name type="scientific">Urochloa decumbens</name>
    <dbReference type="NCBI Taxonomy" id="240449"/>
    <lineage>
        <taxon>Eukaryota</taxon>
        <taxon>Viridiplantae</taxon>
        <taxon>Streptophyta</taxon>
        <taxon>Embryophyta</taxon>
        <taxon>Tracheophyta</taxon>
        <taxon>Spermatophyta</taxon>
        <taxon>Magnoliopsida</taxon>
        <taxon>Liliopsida</taxon>
        <taxon>Poales</taxon>
        <taxon>Poaceae</taxon>
        <taxon>PACMAD clade</taxon>
        <taxon>Panicoideae</taxon>
        <taxon>Panicodae</taxon>
        <taxon>Paniceae</taxon>
        <taxon>Melinidinae</taxon>
        <taxon>Urochloa</taxon>
    </lineage>
</organism>
<dbReference type="AlphaFoldDB" id="A0ABC9DZF7"/>
<evidence type="ECO:0000313" key="4">
    <source>
        <dbReference type="Proteomes" id="UP001497457"/>
    </source>
</evidence>
<dbReference type="Gene3D" id="3.40.50.1820">
    <property type="entry name" value="alpha/beta hydrolase"/>
    <property type="match status" value="1"/>
</dbReference>